<name>A0A915PT05_9BILA</name>
<protein>
    <submittedName>
        <fullName evidence="3">Lysosomal acid phosphatase</fullName>
    </submittedName>
</protein>
<evidence type="ECO:0000256" key="1">
    <source>
        <dbReference type="ARBA" id="ARBA00005375"/>
    </source>
</evidence>
<dbReference type="InterPro" id="IPR050645">
    <property type="entry name" value="Histidine_acid_phosphatase"/>
</dbReference>
<reference evidence="3" key="1">
    <citation type="submission" date="2022-11" db="UniProtKB">
        <authorList>
            <consortium name="WormBaseParasite"/>
        </authorList>
    </citation>
    <scope>IDENTIFICATION</scope>
</reference>
<dbReference type="Proteomes" id="UP000887581">
    <property type="component" value="Unplaced"/>
</dbReference>
<accession>A0A915PT05</accession>
<dbReference type="AlphaFoldDB" id="A0A915PT05"/>
<dbReference type="WBParaSite" id="sdigi.contig232.g6455.t1">
    <property type="protein sequence ID" value="sdigi.contig232.g6455.t1"/>
    <property type="gene ID" value="sdigi.contig232.g6455"/>
</dbReference>
<dbReference type="PANTHER" id="PTHR11567">
    <property type="entry name" value="ACID PHOSPHATASE-RELATED"/>
    <property type="match status" value="1"/>
</dbReference>
<dbReference type="InterPro" id="IPR000560">
    <property type="entry name" value="His_Pase_clade-2"/>
</dbReference>
<proteinExistence type="inferred from homology"/>
<evidence type="ECO:0000313" key="2">
    <source>
        <dbReference type="Proteomes" id="UP000887581"/>
    </source>
</evidence>
<evidence type="ECO:0000313" key="3">
    <source>
        <dbReference type="WBParaSite" id="sdigi.contig232.g6455.t1"/>
    </source>
</evidence>
<dbReference type="PANTHER" id="PTHR11567:SF210">
    <property type="entry name" value="ACID PHOSPHATASE 5-RELATED"/>
    <property type="match status" value="1"/>
</dbReference>
<dbReference type="Pfam" id="PF00328">
    <property type="entry name" value="His_Phos_2"/>
    <property type="match status" value="1"/>
</dbReference>
<keyword evidence="2" id="KW-1185">Reference proteome</keyword>
<dbReference type="InterPro" id="IPR029033">
    <property type="entry name" value="His_PPase_superfam"/>
</dbReference>
<comment type="similarity">
    <text evidence="1">Belongs to the histidine acid phosphatase family.</text>
</comment>
<organism evidence="2 3">
    <name type="scientific">Setaria digitata</name>
    <dbReference type="NCBI Taxonomy" id="48799"/>
    <lineage>
        <taxon>Eukaryota</taxon>
        <taxon>Metazoa</taxon>
        <taxon>Ecdysozoa</taxon>
        <taxon>Nematoda</taxon>
        <taxon>Chromadorea</taxon>
        <taxon>Rhabditida</taxon>
        <taxon>Spirurina</taxon>
        <taxon>Spiruromorpha</taxon>
        <taxon>Filarioidea</taxon>
        <taxon>Setariidae</taxon>
        <taxon>Setaria</taxon>
    </lineage>
</organism>
<dbReference type="Gene3D" id="3.40.50.1240">
    <property type="entry name" value="Phosphoglycerate mutase-like"/>
    <property type="match status" value="1"/>
</dbReference>
<dbReference type="SUPFAM" id="SSF53254">
    <property type="entry name" value="Phosphoglycerate mutase-like"/>
    <property type="match status" value="1"/>
</dbReference>
<dbReference type="CDD" id="cd07061">
    <property type="entry name" value="HP_HAP_like"/>
    <property type="match status" value="1"/>
</dbReference>
<dbReference type="GO" id="GO:0016791">
    <property type="term" value="F:phosphatase activity"/>
    <property type="evidence" value="ECO:0007669"/>
    <property type="project" value="UniProtKB-ARBA"/>
</dbReference>
<sequence>MWRHGDRTPITLLPNDTINNEKSWEIGLGELTVTGIWEAYRLGKLLRQRYDGFLSGNYKTSEIYVRSTDINRTLMTANGVLQGLYPQRYSDDKSSTVWHPVPLLRQSLNCPKANDELRKVYKMKEIEDVAKMNEEFLKYLGKNMGIKGKYDLANIWYVYDPLEVITHHRDRHQFPKWVNGTVWHKIEELYNFLGQYQYQTDLLKRLRAGELWEEILIRLKNLKEQGLSQKQKMYAYSAHDETVAALLNLLGMQLTTFPPYASVVLLEMHQINNEFILQLYYKNVTDSNQIYQFPIGYCDDSCTVEKLRAATKKFISNNWAVECNNSVRIKK</sequence>